<comment type="pathway">
    <text evidence="1">Lipid metabolism; butanoate metabolism.</text>
</comment>
<proteinExistence type="inferred from homology"/>
<feature type="domain" description="3-hydroxyacyl-CoA dehydrogenase C-terminal" evidence="4">
    <location>
        <begin position="461"/>
        <end position="555"/>
    </location>
</feature>
<comment type="similarity">
    <text evidence="2">Belongs to the 3-hydroxyacyl-CoA dehydrogenase family.</text>
</comment>
<keyword evidence="7" id="KW-1185">Reference proteome</keyword>
<dbReference type="PANTHER" id="PTHR48075">
    <property type="entry name" value="3-HYDROXYACYL-COA DEHYDROGENASE FAMILY PROTEIN"/>
    <property type="match status" value="1"/>
</dbReference>
<accession>A0A7W7CBX0</accession>
<dbReference type="InterPro" id="IPR013328">
    <property type="entry name" value="6PGD_dom2"/>
</dbReference>
<feature type="domain" description="3-hydroxyacyl-CoA dehydrogenase C-terminal" evidence="4">
    <location>
        <begin position="164"/>
        <end position="260"/>
    </location>
</feature>
<dbReference type="Gene3D" id="1.10.1040.10">
    <property type="entry name" value="N-(1-d-carboxylethyl)-l-norvaline Dehydrogenase, domain 2"/>
    <property type="match status" value="2"/>
</dbReference>
<feature type="domain" description="3-hydroxyacyl-CoA dehydrogenase NAD binding" evidence="5">
    <location>
        <begin position="6"/>
        <end position="161"/>
    </location>
</feature>
<organism evidence="6 7">
    <name type="scientific">Crossiella cryophila</name>
    <dbReference type="NCBI Taxonomy" id="43355"/>
    <lineage>
        <taxon>Bacteria</taxon>
        <taxon>Bacillati</taxon>
        <taxon>Actinomycetota</taxon>
        <taxon>Actinomycetes</taxon>
        <taxon>Pseudonocardiales</taxon>
        <taxon>Pseudonocardiaceae</taxon>
        <taxon>Crossiella</taxon>
    </lineage>
</organism>
<dbReference type="GO" id="GO:0008691">
    <property type="term" value="F:3-hydroxybutyryl-CoA dehydrogenase activity"/>
    <property type="evidence" value="ECO:0007669"/>
    <property type="project" value="UniProtKB-EC"/>
</dbReference>
<feature type="domain" description="3-hydroxyacyl-CoA dehydrogenase NAD binding" evidence="5">
    <location>
        <begin position="281"/>
        <end position="458"/>
    </location>
</feature>
<dbReference type="FunFam" id="3.40.50.720:FF:000009">
    <property type="entry name" value="Fatty oxidation complex, alpha subunit"/>
    <property type="match status" value="1"/>
</dbReference>
<dbReference type="EC" id="1.1.1.157" evidence="6"/>
<dbReference type="InterPro" id="IPR006176">
    <property type="entry name" value="3-OHacyl-CoA_DH_NAD-bd"/>
</dbReference>
<evidence type="ECO:0000256" key="1">
    <source>
        <dbReference type="ARBA" id="ARBA00005086"/>
    </source>
</evidence>
<evidence type="ECO:0000313" key="6">
    <source>
        <dbReference type="EMBL" id="MBB4678284.1"/>
    </source>
</evidence>
<dbReference type="Pfam" id="PF00725">
    <property type="entry name" value="3HCDH"/>
    <property type="match status" value="2"/>
</dbReference>
<dbReference type="PANTHER" id="PTHR48075:SF9">
    <property type="entry name" value="3-HYDROXYBUTYRYL-COA DEHYDROGENASE"/>
    <property type="match status" value="1"/>
</dbReference>
<evidence type="ECO:0000259" key="4">
    <source>
        <dbReference type="Pfam" id="PF00725"/>
    </source>
</evidence>
<dbReference type="GO" id="GO:0006635">
    <property type="term" value="P:fatty acid beta-oxidation"/>
    <property type="evidence" value="ECO:0007669"/>
    <property type="project" value="TreeGrafter"/>
</dbReference>
<comment type="caution">
    <text evidence="6">The sequence shown here is derived from an EMBL/GenBank/DDBJ whole genome shotgun (WGS) entry which is preliminary data.</text>
</comment>
<dbReference type="Proteomes" id="UP000533598">
    <property type="component" value="Unassembled WGS sequence"/>
</dbReference>
<dbReference type="AlphaFoldDB" id="A0A7W7CBX0"/>
<evidence type="ECO:0000259" key="5">
    <source>
        <dbReference type="Pfam" id="PF02737"/>
    </source>
</evidence>
<dbReference type="GO" id="GO:0070403">
    <property type="term" value="F:NAD+ binding"/>
    <property type="evidence" value="ECO:0007669"/>
    <property type="project" value="InterPro"/>
</dbReference>
<dbReference type="InterPro" id="IPR006108">
    <property type="entry name" value="3HC_DH_C"/>
</dbReference>
<keyword evidence="3 6" id="KW-0560">Oxidoreductase</keyword>
<sequence length="560" mass="58925">MTAFRTVWVLGLGTVGAELAALFAQHGHQVIGIEADPLALARAVRRMPAVAGNLDLTVDLASAPPADLVIEALPEQAELKLAMLRRAGELCGPDTVFATTTAGFSVTELALESGRLTRTVGLQPGAEVLELVCTPVTEEAVRAAMRALITSLGRTPVSVSDHPGFIGSSLLLRYLNRSAALCEEGYASPADVDVAMTLGCGLKIGPMAQLDRMGLDVAAAGLRALAERTGDRSYLPAPILDRLVEQGRLGRKSGRGFHNYESTVDDAPPPLAAEARPVRRIGVVGSGTMATGVAEVTAAAGYDTVLIARTDLRAKQVTAAVERSLDRRVRKGKLTAEALSAIMDRLDCGTEMAALADCDLVVEAVAEDLAVKQAVFAELDRVTRPGAVLATITSSLSVTDCAAATSRPQDVIGLHFFNPAPVMRLVEVVHTRLSAPDAVATGISLATALGKRPVCCGDRAGFVVNRLLLPYLNDAVALAHRQHLDIADVDQVMAGGHGFPLGPFQLQDMIGLDVCLATVIRLHEVFRDPGLTPAEPLRQLVAAGHLGRKTGRGFYPHESA</sequence>
<dbReference type="Pfam" id="PF02737">
    <property type="entry name" value="3HCDH_N"/>
    <property type="match status" value="2"/>
</dbReference>
<gene>
    <name evidence="6" type="ORF">HNR67_004402</name>
</gene>
<dbReference type="InterPro" id="IPR036291">
    <property type="entry name" value="NAD(P)-bd_dom_sf"/>
</dbReference>
<evidence type="ECO:0000256" key="3">
    <source>
        <dbReference type="ARBA" id="ARBA00023002"/>
    </source>
</evidence>
<dbReference type="SUPFAM" id="SSF51735">
    <property type="entry name" value="NAD(P)-binding Rossmann-fold domains"/>
    <property type="match status" value="2"/>
</dbReference>
<protein>
    <submittedName>
        <fullName evidence="6">3-hydroxybutyryl-CoA dehydrogenase</fullName>
        <ecNumber evidence="6">1.1.1.157</ecNumber>
    </submittedName>
</protein>
<evidence type="ECO:0000256" key="2">
    <source>
        <dbReference type="ARBA" id="ARBA00009463"/>
    </source>
</evidence>
<evidence type="ECO:0000313" key="7">
    <source>
        <dbReference type="Proteomes" id="UP000533598"/>
    </source>
</evidence>
<dbReference type="InterPro" id="IPR008927">
    <property type="entry name" value="6-PGluconate_DH-like_C_sf"/>
</dbReference>
<dbReference type="Gene3D" id="3.40.50.720">
    <property type="entry name" value="NAD(P)-binding Rossmann-like Domain"/>
    <property type="match status" value="2"/>
</dbReference>
<dbReference type="RefSeq" id="WP_185004136.1">
    <property type="nucleotide sequence ID" value="NZ_BAAAUI010000004.1"/>
</dbReference>
<dbReference type="SUPFAM" id="SSF48179">
    <property type="entry name" value="6-phosphogluconate dehydrogenase C-terminal domain-like"/>
    <property type="match status" value="2"/>
</dbReference>
<name>A0A7W7CBX0_9PSEU</name>
<dbReference type="EMBL" id="JACHMH010000001">
    <property type="protein sequence ID" value="MBB4678284.1"/>
    <property type="molecule type" value="Genomic_DNA"/>
</dbReference>
<reference evidence="6 7" key="1">
    <citation type="submission" date="2020-08" db="EMBL/GenBank/DDBJ databases">
        <title>Sequencing the genomes of 1000 actinobacteria strains.</title>
        <authorList>
            <person name="Klenk H.-P."/>
        </authorList>
    </citation>
    <scope>NUCLEOTIDE SEQUENCE [LARGE SCALE GENOMIC DNA]</scope>
    <source>
        <strain evidence="6 7">DSM 44230</strain>
    </source>
</reference>